<dbReference type="SUPFAM" id="SSF88946">
    <property type="entry name" value="Sigma2 domain of RNA polymerase sigma factors"/>
    <property type="match status" value="1"/>
</dbReference>
<accession>A0A327NTU0</accession>
<evidence type="ECO:0000256" key="3">
    <source>
        <dbReference type="ARBA" id="ARBA00023163"/>
    </source>
</evidence>
<dbReference type="GO" id="GO:0016987">
    <property type="term" value="F:sigma factor activity"/>
    <property type="evidence" value="ECO:0007669"/>
    <property type="project" value="UniProtKB-KW"/>
</dbReference>
<dbReference type="Proteomes" id="UP000249016">
    <property type="component" value="Unassembled WGS sequence"/>
</dbReference>
<dbReference type="EMBL" id="QLII01000001">
    <property type="protein sequence ID" value="RAI76168.1"/>
    <property type="molecule type" value="Genomic_DNA"/>
</dbReference>
<keyword evidence="3" id="KW-0804">Transcription</keyword>
<keyword evidence="6" id="KW-1185">Reference proteome</keyword>
<dbReference type="Gene3D" id="1.10.1740.10">
    <property type="match status" value="1"/>
</dbReference>
<reference evidence="5 6" key="1">
    <citation type="submission" date="2018-06" db="EMBL/GenBank/DDBJ databases">
        <title>Spirosoma sp. HMF3257 Genome sequencing and assembly.</title>
        <authorList>
            <person name="Kang H."/>
            <person name="Cha I."/>
            <person name="Kim H."/>
            <person name="Kang J."/>
            <person name="Joh K."/>
        </authorList>
    </citation>
    <scope>NUCLEOTIDE SEQUENCE [LARGE SCALE GENOMIC DNA]</scope>
    <source>
        <strain evidence="5 6">HMF3257</strain>
    </source>
</reference>
<dbReference type="PANTHER" id="PTHR43133">
    <property type="entry name" value="RNA POLYMERASE ECF-TYPE SIGMA FACTO"/>
    <property type="match status" value="1"/>
</dbReference>
<sequence length="173" mass="20862">MDREYLIRQAFAIDTRRGYECLFRRYYKVLCTQAVRYTYSRDIAEDIVAEVFLGFWKNRVHEHITSSYRSYLYRAVRNRVYNHLQDEFRRDNSIGKPVDLDMAEEVNYEDPQRIIQFTELYQQLETEIKRLPRNVSGYFSSAASMAKRIGKLRMNYKFRLKVSKQTFSEPCSN</sequence>
<evidence type="ECO:0000259" key="4">
    <source>
        <dbReference type="Pfam" id="PF04542"/>
    </source>
</evidence>
<dbReference type="InterPro" id="IPR039425">
    <property type="entry name" value="RNA_pol_sigma-70-like"/>
</dbReference>
<evidence type="ECO:0000256" key="1">
    <source>
        <dbReference type="ARBA" id="ARBA00023015"/>
    </source>
</evidence>
<name>A0A327NTU0_9BACT</name>
<dbReference type="InterPro" id="IPR013325">
    <property type="entry name" value="RNA_pol_sigma_r2"/>
</dbReference>
<dbReference type="Pfam" id="PF04542">
    <property type="entry name" value="Sigma70_r2"/>
    <property type="match status" value="1"/>
</dbReference>
<dbReference type="OrthoDB" id="1524077at2"/>
<gene>
    <name evidence="5" type="ORF">HMF3257_21840</name>
</gene>
<protein>
    <submittedName>
        <fullName evidence="5">RNA polymerase sigma-70 factor</fullName>
    </submittedName>
</protein>
<proteinExistence type="predicted"/>
<dbReference type="PANTHER" id="PTHR43133:SF46">
    <property type="entry name" value="RNA POLYMERASE SIGMA-70 FACTOR ECF SUBFAMILY"/>
    <property type="match status" value="1"/>
</dbReference>
<organism evidence="5 6">
    <name type="scientific">Spirosoma telluris</name>
    <dbReference type="NCBI Taxonomy" id="2183553"/>
    <lineage>
        <taxon>Bacteria</taxon>
        <taxon>Pseudomonadati</taxon>
        <taxon>Bacteroidota</taxon>
        <taxon>Cytophagia</taxon>
        <taxon>Cytophagales</taxon>
        <taxon>Cytophagaceae</taxon>
        <taxon>Spirosoma</taxon>
    </lineage>
</organism>
<evidence type="ECO:0000313" key="6">
    <source>
        <dbReference type="Proteomes" id="UP000249016"/>
    </source>
</evidence>
<feature type="domain" description="RNA polymerase sigma-70 region 2" evidence="4">
    <location>
        <begin position="22"/>
        <end position="87"/>
    </location>
</feature>
<keyword evidence="1" id="KW-0805">Transcription regulation</keyword>
<evidence type="ECO:0000256" key="2">
    <source>
        <dbReference type="ARBA" id="ARBA00023082"/>
    </source>
</evidence>
<dbReference type="GO" id="GO:0006352">
    <property type="term" value="P:DNA-templated transcription initiation"/>
    <property type="evidence" value="ECO:0007669"/>
    <property type="project" value="InterPro"/>
</dbReference>
<dbReference type="InterPro" id="IPR007627">
    <property type="entry name" value="RNA_pol_sigma70_r2"/>
</dbReference>
<comment type="caution">
    <text evidence="5">The sequence shown here is derived from an EMBL/GenBank/DDBJ whole genome shotgun (WGS) entry which is preliminary data.</text>
</comment>
<keyword evidence="2" id="KW-0731">Sigma factor</keyword>
<evidence type="ECO:0000313" key="5">
    <source>
        <dbReference type="EMBL" id="RAI76168.1"/>
    </source>
</evidence>
<dbReference type="AlphaFoldDB" id="A0A327NTU0"/>